<gene>
    <name evidence="1" type="ORF">GC102_20400</name>
</gene>
<keyword evidence="2" id="KW-1185">Reference proteome</keyword>
<evidence type="ECO:0000313" key="1">
    <source>
        <dbReference type="EMBL" id="NOU88112.1"/>
    </source>
</evidence>
<organism evidence="1 2">
    <name type="scientific">Paenibacillus germinis</name>
    <dbReference type="NCBI Taxonomy" id="2654979"/>
    <lineage>
        <taxon>Bacteria</taxon>
        <taxon>Bacillati</taxon>
        <taxon>Bacillota</taxon>
        <taxon>Bacilli</taxon>
        <taxon>Bacillales</taxon>
        <taxon>Paenibacillaceae</taxon>
        <taxon>Paenibacillus</taxon>
    </lineage>
</organism>
<proteinExistence type="predicted"/>
<name>A0ABX1Z3Y6_9BACL</name>
<protein>
    <submittedName>
        <fullName evidence="1">Uncharacterized protein</fullName>
    </submittedName>
</protein>
<accession>A0ABX1Z3Y6</accession>
<evidence type="ECO:0000313" key="2">
    <source>
        <dbReference type="Proteomes" id="UP000658690"/>
    </source>
</evidence>
<sequence length="68" mass="7502">MRDGGHWKYVSKDPDGHCMAPAINMGSLAPGGQFSEAAKVVMGIEDSYDWHYDKGVTNTLRLDKPVHL</sequence>
<dbReference type="Proteomes" id="UP000658690">
    <property type="component" value="Unassembled WGS sequence"/>
</dbReference>
<dbReference type="EMBL" id="WHOC01000097">
    <property type="protein sequence ID" value="NOU88112.1"/>
    <property type="molecule type" value="Genomic_DNA"/>
</dbReference>
<dbReference type="RefSeq" id="WP_171691190.1">
    <property type="nucleotide sequence ID" value="NZ_WHOC01000097.1"/>
</dbReference>
<comment type="caution">
    <text evidence="1">The sequence shown here is derived from an EMBL/GenBank/DDBJ whole genome shotgun (WGS) entry which is preliminary data.</text>
</comment>
<reference evidence="1 2" key="1">
    <citation type="submission" date="2019-10" db="EMBL/GenBank/DDBJ databases">
        <title>Description of Paenibacillus choica sp. nov.</title>
        <authorList>
            <person name="Carlier A."/>
            <person name="Qi S."/>
        </authorList>
    </citation>
    <scope>NUCLEOTIDE SEQUENCE [LARGE SCALE GENOMIC DNA]</scope>
    <source>
        <strain evidence="1 2">LMG 31460</strain>
    </source>
</reference>